<dbReference type="HOGENOM" id="CLU_020336_53_0_1"/>
<evidence type="ECO:0000259" key="3">
    <source>
        <dbReference type="Pfam" id="PF00561"/>
    </source>
</evidence>
<evidence type="ECO:0000313" key="4">
    <source>
        <dbReference type="EMBL" id="BAM83290.1"/>
    </source>
</evidence>
<evidence type="ECO:0000313" key="5">
    <source>
        <dbReference type="Proteomes" id="UP000007014"/>
    </source>
</evidence>
<reference evidence="4 5" key="1">
    <citation type="journal article" date="2004" name="Nature">
        <title>Genome sequence of the ultrasmall unicellular red alga Cyanidioschyzon merolae 10D.</title>
        <authorList>
            <person name="Matsuzaki M."/>
            <person name="Misumi O."/>
            <person name="Shin-i T."/>
            <person name="Maruyama S."/>
            <person name="Takahara M."/>
            <person name="Miyagishima S."/>
            <person name="Mori T."/>
            <person name="Nishida K."/>
            <person name="Yagisawa F."/>
            <person name="Nishida K."/>
            <person name="Yoshida Y."/>
            <person name="Nishimura Y."/>
            <person name="Nakao S."/>
            <person name="Kobayashi T."/>
            <person name="Momoyama Y."/>
            <person name="Higashiyama T."/>
            <person name="Minoda A."/>
            <person name="Sano M."/>
            <person name="Nomoto H."/>
            <person name="Oishi K."/>
            <person name="Hayashi H."/>
            <person name="Ohta F."/>
            <person name="Nishizaka S."/>
            <person name="Haga S."/>
            <person name="Miura S."/>
            <person name="Morishita T."/>
            <person name="Kabeya Y."/>
            <person name="Terasawa K."/>
            <person name="Suzuki Y."/>
            <person name="Ishii Y."/>
            <person name="Asakawa S."/>
            <person name="Takano H."/>
            <person name="Ohta N."/>
            <person name="Kuroiwa H."/>
            <person name="Tanaka K."/>
            <person name="Shimizu N."/>
            <person name="Sugano S."/>
            <person name="Sato N."/>
            <person name="Nozaki H."/>
            <person name="Ogasawara N."/>
            <person name="Kohara Y."/>
            <person name="Kuroiwa T."/>
        </authorList>
    </citation>
    <scope>NUCLEOTIDE SEQUENCE [LARGE SCALE GENOMIC DNA]</scope>
    <source>
        <strain evidence="4 5">10D</strain>
    </source>
</reference>
<dbReference type="PRINTS" id="PR00111">
    <property type="entry name" value="ABHYDROLASE"/>
</dbReference>
<dbReference type="InterPro" id="IPR029058">
    <property type="entry name" value="AB_hydrolase_fold"/>
</dbReference>
<dbReference type="RefSeq" id="XP_005539326.1">
    <property type="nucleotide sequence ID" value="XM_005539269.1"/>
</dbReference>
<dbReference type="Gramene" id="CMT329CT">
    <property type="protein sequence ID" value="CMT329CT"/>
    <property type="gene ID" value="CMT329C"/>
</dbReference>
<organism evidence="4 5">
    <name type="scientific">Cyanidioschyzon merolae (strain NIES-3377 / 10D)</name>
    <name type="common">Unicellular red alga</name>
    <dbReference type="NCBI Taxonomy" id="280699"/>
    <lineage>
        <taxon>Eukaryota</taxon>
        <taxon>Rhodophyta</taxon>
        <taxon>Bangiophyceae</taxon>
        <taxon>Cyanidiales</taxon>
        <taxon>Cyanidiaceae</taxon>
        <taxon>Cyanidioschyzon</taxon>
    </lineage>
</organism>
<dbReference type="Proteomes" id="UP000007014">
    <property type="component" value="Chromosome 20"/>
</dbReference>
<dbReference type="Pfam" id="PF00561">
    <property type="entry name" value="Abhydrolase_1"/>
    <property type="match status" value="1"/>
</dbReference>
<gene>
    <name evidence="4" type="ORF">CYME_CMT329C</name>
</gene>
<dbReference type="SUPFAM" id="SSF53474">
    <property type="entry name" value="alpha/beta-Hydrolases"/>
    <property type="match status" value="1"/>
</dbReference>
<dbReference type="AlphaFoldDB" id="M1V7Q7"/>
<evidence type="ECO:0000256" key="2">
    <source>
        <dbReference type="ARBA" id="ARBA00022801"/>
    </source>
</evidence>
<comment type="similarity">
    <text evidence="1">Belongs to the AB hydrolase superfamily.</text>
</comment>
<evidence type="ECO:0000256" key="1">
    <source>
        <dbReference type="ARBA" id="ARBA00008645"/>
    </source>
</evidence>
<protein>
    <recommendedName>
        <fullName evidence="3">AB hydrolase-1 domain-containing protein</fullName>
    </recommendedName>
</protein>
<reference evidence="4 5" key="2">
    <citation type="journal article" date="2007" name="BMC Biol.">
        <title>A 100%-complete sequence reveals unusually simple genomic features in the hot-spring red alga Cyanidioschyzon merolae.</title>
        <authorList>
            <person name="Nozaki H."/>
            <person name="Takano H."/>
            <person name="Misumi O."/>
            <person name="Terasawa K."/>
            <person name="Matsuzaki M."/>
            <person name="Maruyama S."/>
            <person name="Nishida K."/>
            <person name="Yagisawa F."/>
            <person name="Yoshida Y."/>
            <person name="Fujiwara T."/>
            <person name="Takio S."/>
            <person name="Tamura K."/>
            <person name="Chung S.J."/>
            <person name="Nakamura S."/>
            <person name="Kuroiwa H."/>
            <person name="Tanaka K."/>
            <person name="Sato N."/>
            <person name="Kuroiwa T."/>
        </authorList>
    </citation>
    <scope>NUCLEOTIDE SEQUENCE [LARGE SCALE GENOMIC DNA]</scope>
    <source>
        <strain evidence="4 5">10D</strain>
    </source>
</reference>
<name>M1V7Q7_CYAM1</name>
<dbReference type="GeneID" id="16998063"/>
<dbReference type="PANTHER" id="PTHR46118">
    <property type="entry name" value="PROTEIN ABHD11"/>
    <property type="match status" value="1"/>
</dbReference>
<proteinExistence type="inferred from homology"/>
<dbReference type="eggNOG" id="KOG2382">
    <property type="taxonomic scope" value="Eukaryota"/>
</dbReference>
<dbReference type="InterPro" id="IPR000073">
    <property type="entry name" value="AB_hydrolase_1"/>
</dbReference>
<dbReference type="OrthoDB" id="8119704at2759"/>
<keyword evidence="5" id="KW-1185">Reference proteome</keyword>
<keyword evidence="2" id="KW-0378">Hydrolase</keyword>
<accession>M1V7Q7</accession>
<dbReference type="Gene3D" id="3.40.50.1820">
    <property type="entry name" value="alpha/beta hydrolase"/>
    <property type="match status" value="1"/>
</dbReference>
<feature type="domain" description="AB hydrolase-1" evidence="3">
    <location>
        <begin position="84"/>
        <end position="356"/>
    </location>
</feature>
<dbReference type="PANTHER" id="PTHR46118:SF4">
    <property type="entry name" value="PROTEIN ABHD11"/>
    <property type="match status" value="1"/>
</dbReference>
<dbReference type="GO" id="GO:0052689">
    <property type="term" value="F:carboxylic ester hydrolase activity"/>
    <property type="evidence" value="ECO:0007669"/>
    <property type="project" value="TreeGrafter"/>
</dbReference>
<dbReference type="EMBL" id="AP006502">
    <property type="protein sequence ID" value="BAM83290.1"/>
    <property type="molecule type" value="Genomic_DNA"/>
</dbReference>
<dbReference type="OMA" id="FLGMSDN"/>
<dbReference type="KEGG" id="cme:CYME_CMT329C"/>
<sequence>MFATFGCKVLKSGCFLHLRLIVRPRRTRPTTRFRTAVPAACDARSVRTVSVAGKSDEAQRSNKIVLDYVHVPPKIDRVNEANLPPIIFLHGLLASWRTYRSVLQRPDLAPDRSIYALDLRNHGSSPHSEEMSYDSMIGDLLAFMTTQNISRACLMGHSMGGKLAMAAALAHPHVVSELIVMDAAPVVYKDHSWQMAEVSEDSPQAVVQAIAKLNPIPAHMRTRRDLEEALRNLGIRSHDVRQFALTNLVRRGNVDQEMAWRVNISAIARNMAEIMGLPKWMQEASRQPTDTAGHSFTQKDAETKHAVVYRGPTLFIRGSRSAYVQDAHWPVIRRLFPNASLVTIDGAGHWLQSEKPDEFTRIVNAFLNRSTTSVRASESPAHEPVY</sequence>